<dbReference type="InterPro" id="IPR002130">
    <property type="entry name" value="Cyclophilin-type_PPIase_dom"/>
</dbReference>
<dbReference type="EC" id="2.1.1.-" evidence="11"/>
<evidence type="ECO:0000259" key="12">
    <source>
        <dbReference type="PROSITE" id="PS50072"/>
    </source>
</evidence>
<comment type="subcellular location">
    <subcellularLocation>
        <location evidence="10">Endomembrane system</location>
        <topology evidence="10">Single-pass membrane protein</topology>
    </subcellularLocation>
    <subcellularLocation>
        <location evidence="1 11">Membrane</location>
        <topology evidence="1 11">Single-pass type II membrane protein</topology>
    </subcellularLocation>
</comment>
<dbReference type="GO" id="GO:0032259">
    <property type="term" value="P:methylation"/>
    <property type="evidence" value="ECO:0007669"/>
    <property type="project" value="UniProtKB-KW"/>
</dbReference>
<reference evidence="13 14" key="1">
    <citation type="submission" date="2020-02" db="EMBL/GenBank/DDBJ databases">
        <authorList>
            <person name="Ma Q."/>
            <person name="Huang Y."/>
            <person name="Song X."/>
            <person name="Pei D."/>
        </authorList>
    </citation>
    <scope>NUCLEOTIDE SEQUENCE [LARGE SCALE GENOMIC DNA]</scope>
    <source>
        <strain evidence="13">Sxm20200214</strain>
        <tissue evidence="13">Leaf</tissue>
    </source>
</reference>
<evidence type="ECO:0000256" key="5">
    <source>
        <dbReference type="ARBA" id="ARBA00022692"/>
    </source>
</evidence>
<dbReference type="GO" id="GO:0003755">
    <property type="term" value="F:peptidyl-prolyl cis-trans isomerase activity"/>
    <property type="evidence" value="ECO:0007669"/>
    <property type="project" value="InterPro"/>
</dbReference>
<keyword evidence="9 11" id="KW-0325">Glycoprotein</keyword>
<comment type="similarity">
    <text evidence="2 11">Belongs to the methyltransferase superfamily.</text>
</comment>
<keyword evidence="6 11" id="KW-0735">Signal-anchor</keyword>
<proteinExistence type="inferred from homology"/>
<dbReference type="PROSITE" id="PS50072">
    <property type="entry name" value="CSA_PPIASE_2"/>
    <property type="match status" value="1"/>
</dbReference>
<gene>
    <name evidence="13" type="ORF">Bca52824_008386</name>
</gene>
<dbReference type="OrthoDB" id="1698031at2759"/>
<dbReference type="GO" id="GO:0005802">
    <property type="term" value="C:trans-Golgi network"/>
    <property type="evidence" value="ECO:0007669"/>
    <property type="project" value="TreeGrafter"/>
</dbReference>
<evidence type="ECO:0000256" key="11">
    <source>
        <dbReference type="RuleBase" id="RU366043"/>
    </source>
</evidence>
<dbReference type="InterPro" id="IPR029000">
    <property type="entry name" value="Cyclophilin-like_dom_sf"/>
</dbReference>
<dbReference type="Gene3D" id="3.40.50.150">
    <property type="entry name" value="Vaccinia Virus protein VP39"/>
    <property type="match status" value="1"/>
</dbReference>
<comment type="caution">
    <text evidence="13">The sequence shown here is derived from an EMBL/GenBank/DDBJ whole genome shotgun (WGS) entry which is preliminary data.</text>
</comment>
<sequence>MEVFADVTPRTADNFRALSMHWREGSCAKVEIFTRGNGTGGESIYGAKFQDENFKLKHTVVDGYNVVKAMENVGSGGFAAALINKPLWVMNVVPVQGEDTLSMIFDRGLIGIYHEWCESFNTYPRSYDLLHSSFLLTNLSQRCDLVEVVVEIDRIVRPGGYLVVQDTVEMMKKLNPILLSLRWSTNVYKGKFLVGLKSSWRP</sequence>
<dbReference type="GO" id="GO:0008168">
    <property type="term" value="F:methyltransferase activity"/>
    <property type="evidence" value="ECO:0007669"/>
    <property type="project" value="UniProtKB-UniRule"/>
</dbReference>
<dbReference type="SUPFAM" id="SSF53335">
    <property type="entry name" value="S-adenosyl-L-methionine-dependent methyltransferases"/>
    <property type="match status" value="1"/>
</dbReference>
<evidence type="ECO:0000256" key="8">
    <source>
        <dbReference type="ARBA" id="ARBA00023136"/>
    </source>
</evidence>
<dbReference type="AlphaFoldDB" id="A0A8X8B8U2"/>
<keyword evidence="8" id="KW-0472">Membrane</keyword>
<evidence type="ECO:0000256" key="1">
    <source>
        <dbReference type="ARBA" id="ARBA00004606"/>
    </source>
</evidence>
<dbReference type="PANTHER" id="PTHR10108">
    <property type="entry name" value="SAM-DEPENDENT METHYLTRANSFERASE"/>
    <property type="match status" value="1"/>
</dbReference>
<keyword evidence="4 11" id="KW-0808">Transferase</keyword>
<dbReference type="PANTHER" id="PTHR10108:SF887">
    <property type="entry name" value="METHYLTRANSFERASE PMT22-RELATED"/>
    <property type="match status" value="1"/>
</dbReference>
<dbReference type="EMBL" id="JAAMPC010000002">
    <property type="protein sequence ID" value="KAG2325658.1"/>
    <property type="molecule type" value="Genomic_DNA"/>
</dbReference>
<dbReference type="Pfam" id="PF03141">
    <property type="entry name" value="Methyltransf_29"/>
    <property type="match status" value="1"/>
</dbReference>
<feature type="domain" description="PPIase cyclophilin-type" evidence="12">
    <location>
        <begin position="1"/>
        <end position="112"/>
    </location>
</feature>
<name>A0A8X8B8U2_BRACI</name>
<evidence type="ECO:0000256" key="7">
    <source>
        <dbReference type="ARBA" id="ARBA00022989"/>
    </source>
</evidence>
<dbReference type="GO" id="GO:0016020">
    <property type="term" value="C:membrane"/>
    <property type="evidence" value="ECO:0007669"/>
    <property type="project" value="UniProtKB-SubCell"/>
</dbReference>
<keyword evidence="14" id="KW-1185">Reference proteome</keyword>
<evidence type="ECO:0000256" key="9">
    <source>
        <dbReference type="ARBA" id="ARBA00023180"/>
    </source>
</evidence>
<evidence type="ECO:0000256" key="6">
    <source>
        <dbReference type="ARBA" id="ARBA00022968"/>
    </source>
</evidence>
<dbReference type="SUPFAM" id="SSF50891">
    <property type="entry name" value="Cyclophilin-like"/>
    <property type="match status" value="1"/>
</dbReference>
<accession>A0A8X8B8U2</accession>
<keyword evidence="5" id="KW-0812">Transmembrane</keyword>
<dbReference type="GO" id="GO:0005768">
    <property type="term" value="C:endosome"/>
    <property type="evidence" value="ECO:0007669"/>
    <property type="project" value="TreeGrafter"/>
</dbReference>
<dbReference type="Proteomes" id="UP000886595">
    <property type="component" value="Unassembled WGS sequence"/>
</dbReference>
<evidence type="ECO:0000256" key="10">
    <source>
        <dbReference type="ARBA" id="ARBA00037847"/>
    </source>
</evidence>
<evidence type="ECO:0000313" key="14">
    <source>
        <dbReference type="Proteomes" id="UP000886595"/>
    </source>
</evidence>
<dbReference type="InterPro" id="IPR004159">
    <property type="entry name" value="Put_SAM_MeTrfase"/>
</dbReference>
<evidence type="ECO:0000313" key="13">
    <source>
        <dbReference type="EMBL" id="KAG2325658.1"/>
    </source>
</evidence>
<evidence type="ECO:0000256" key="3">
    <source>
        <dbReference type="ARBA" id="ARBA00022603"/>
    </source>
</evidence>
<evidence type="ECO:0000256" key="4">
    <source>
        <dbReference type="ARBA" id="ARBA00022679"/>
    </source>
</evidence>
<keyword evidence="7" id="KW-1133">Transmembrane helix</keyword>
<evidence type="ECO:0000256" key="2">
    <source>
        <dbReference type="ARBA" id="ARBA00008361"/>
    </source>
</evidence>
<keyword evidence="3 11" id="KW-0489">Methyltransferase</keyword>
<dbReference type="Gene3D" id="2.40.100.10">
    <property type="entry name" value="Cyclophilin-like"/>
    <property type="match status" value="1"/>
</dbReference>
<dbReference type="InterPro" id="IPR029063">
    <property type="entry name" value="SAM-dependent_MTases_sf"/>
</dbReference>
<protein>
    <recommendedName>
        <fullName evidence="11">Methyltransferase</fullName>
        <ecNumber evidence="11">2.1.1.-</ecNumber>
    </recommendedName>
</protein>
<organism evidence="13 14">
    <name type="scientific">Brassica carinata</name>
    <name type="common">Ethiopian mustard</name>
    <name type="synonym">Abyssinian cabbage</name>
    <dbReference type="NCBI Taxonomy" id="52824"/>
    <lineage>
        <taxon>Eukaryota</taxon>
        <taxon>Viridiplantae</taxon>
        <taxon>Streptophyta</taxon>
        <taxon>Embryophyta</taxon>
        <taxon>Tracheophyta</taxon>
        <taxon>Spermatophyta</taxon>
        <taxon>Magnoliopsida</taxon>
        <taxon>eudicotyledons</taxon>
        <taxon>Gunneridae</taxon>
        <taxon>Pentapetalae</taxon>
        <taxon>rosids</taxon>
        <taxon>malvids</taxon>
        <taxon>Brassicales</taxon>
        <taxon>Brassicaceae</taxon>
        <taxon>Brassiceae</taxon>
        <taxon>Brassica</taxon>
    </lineage>
</organism>